<reference evidence="2 3" key="1">
    <citation type="journal article" date="2016" name="Mol. Biol. Evol.">
        <title>Comparative Genomics of Early-Diverging Mushroom-Forming Fungi Provides Insights into the Origins of Lignocellulose Decay Capabilities.</title>
        <authorList>
            <person name="Nagy L.G."/>
            <person name="Riley R."/>
            <person name="Tritt A."/>
            <person name="Adam C."/>
            <person name="Daum C."/>
            <person name="Floudas D."/>
            <person name="Sun H."/>
            <person name="Yadav J.S."/>
            <person name="Pangilinan J."/>
            <person name="Larsson K.H."/>
            <person name="Matsuura K."/>
            <person name="Barry K."/>
            <person name="Labutti K."/>
            <person name="Kuo R."/>
            <person name="Ohm R.A."/>
            <person name="Bhattacharya S.S."/>
            <person name="Shirouzu T."/>
            <person name="Yoshinaga Y."/>
            <person name="Martin F.M."/>
            <person name="Grigoriev I.V."/>
            <person name="Hibbett D.S."/>
        </authorList>
    </citation>
    <scope>NUCLEOTIDE SEQUENCE [LARGE SCALE GENOMIC DNA]</scope>
    <source>
        <strain evidence="2 3">CBS 109695</strain>
    </source>
</reference>
<dbReference type="EMBL" id="KV417496">
    <property type="protein sequence ID" value="KZP29890.1"/>
    <property type="molecule type" value="Genomic_DNA"/>
</dbReference>
<feature type="region of interest" description="Disordered" evidence="1">
    <location>
        <begin position="1"/>
        <end position="29"/>
    </location>
</feature>
<dbReference type="Proteomes" id="UP000076532">
    <property type="component" value="Unassembled WGS sequence"/>
</dbReference>
<gene>
    <name evidence="2" type="ORF">FIBSPDRAFT_161018</name>
</gene>
<evidence type="ECO:0000256" key="1">
    <source>
        <dbReference type="SAM" id="MobiDB-lite"/>
    </source>
</evidence>
<evidence type="ECO:0000313" key="3">
    <source>
        <dbReference type="Proteomes" id="UP000076532"/>
    </source>
</evidence>
<accession>A0A166SVA2</accession>
<protein>
    <submittedName>
        <fullName evidence="2">Uncharacterized protein</fullName>
    </submittedName>
</protein>
<keyword evidence="3" id="KW-1185">Reference proteome</keyword>
<proteinExistence type="predicted"/>
<dbReference type="AlphaFoldDB" id="A0A166SVA2"/>
<sequence>MSAAVNVEEMRKERKRRGSGSYTSWSVQATTNSASRPRFRLLDQQTNHEFSCRRSSDWNMECCTVFQTRNT</sequence>
<name>A0A166SVA2_9AGAM</name>
<organism evidence="2 3">
    <name type="scientific">Athelia psychrophila</name>
    <dbReference type="NCBI Taxonomy" id="1759441"/>
    <lineage>
        <taxon>Eukaryota</taxon>
        <taxon>Fungi</taxon>
        <taxon>Dikarya</taxon>
        <taxon>Basidiomycota</taxon>
        <taxon>Agaricomycotina</taxon>
        <taxon>Agaricomycetes</taxon>
        <taxon>Agaricomycetidae</taxon>
        <taxon>Atheliales</taxon>
        <taxon>Atheliaceae</taxon>
        <taxon>Athelia</taxon>
    </lineage>
</organism>
<evidence type="ECO:0000313" key="2">
    <source>
        <dbReference type="EMBL" id="KZP29890.1"/>
    </source>
</evidence>
<feature type="compositionally biased region" description="Polar residues" evidence="1">
    <location>
        <begin position="20"/>
        <end position="29"/>
    </location>
</feature>